<keyword evidence="2" id="KW-1185">Reference proteome</keyword>
<sequence>MGRSMAGAGVGAVQVYFQALEALLLQPELVNQSEEERSEVAKAPLTHLQPSYGRDGHTIALLANHFELQLPTGLFYHNDVEIGCLRHSGAVQPVISKDCKRRVFQLLARQHKHHLDGNLPVFEGQKNMYTRKSFNFQKNVFNVTMEEEGRKPYTFVVSIQHAATLDTSLLQAVYYKKLKEVPQAVVQAFDIILRYGPSTVHAVVGRSVFTPPRNYGGVGGGLELWHGYQTSVRPAQWKPLLDVNTVATAFFEGGPLLELVSKVLRDRRENIDLNQSRRLNDTQIVKLNKKLKKLKVKVTHQPYPRRYVIERVTKATVNEIEFGDPPTTVAAYFGSKYRPLMFLFFSCI</sequence>
<dbReference type="EMBL" id="JABSTQ010011430">
    <property type="protein sequence ID" value="KAG0411466.1"/>
    <property type="molecule type" value="Genomic_DNA"/>
</dbReference>
<evidence type="ECO:0000313" key="1">
    <source>
        <dbReference type="EMBL" id="KAG0411466.1"/>
    </source>
</evidence>
<organism evidence="1 2">
    <name type="scientific">Ixodes persulcatus</name>
    <name type="common">Taiga tick</name>
    <dbReference type="NCBI Taxonomy" id="34615"/>
    <lineage>
        <taxon>Eukaryota</taxon>
        <taxon>Metazoa</taxon>
        <taxon>Ecdysozoa</taxon>
        <taxon>Arthropoda</taxon>
        <taxon>Chelicerata</taxon>
        <taxon>Arachnida</taxon>
        <taxon>Acari</taxon>
        <taxon>Parasitiformes</taxon>
        <taxon>Ixodida</taxon>
        <taxon>Ixodoidea</taxon>
        <taxon>Ixodidae</taxon>
        <taxon>Ixodinae</taxon>
        <taxon>Ixodes</taxon>
    </lineage>
</organism>
<gene>
    <name evidence="1" type="ORF">HPB47_011421</name>
</gene>
<accession>A0AC60NWP2</accession>
<evidence type="ECO:0000313" key="2">
    <source>
        <dbReference type="Proteomes" id="UP000805193"/>
    </source>
</evidence>
<reference evidence="1 2" key="1">
    <citation type="journal article" date="2020" name="Cell">
        <title>Large-Scale Comparative Analyses of Tick Genomes Elucidate Their Genetic Diversity and Vector Capacities.</title>
        <authorList>
            <consortium name="Tick Genome and Microbiome Consortium (TIGMIC)"/>
            <person name="Jia N."/>
            <person name="Wang J."/>
            <person name="Shi W."/>
            <person name="Du L."/>
            <person name="Sun Y."/>
            <person name="Zhan W."/>
            <person name="Jiang J.F."/>
            <person name="Wang Q."/>
            <person name="Zhang B."/>
            <person name="Ji P."/>
            <person name="Bell-Sakyi L."/>
            <person name="Cui X.M."/>
            <person name="Yuan T.T."/>
            <person name="Jiang B.G."/>
            <person name="Yang W.F."/>
            <person name="Lam T.T."/>
            <person name="Chang Q.C."/>
            <person name="Ding S.J."/>
            <person name="Wang X.J."/>
            <person name="Zhu J.G."/>
            <person name="Ruan X.D."/>
            <person name="Zhao L."/>
            <person name="Wei J.T."/>
            <person name="Ye R.Z."/>
            <person name="Que T.C."/>
            <person name="Du C.H."/>
            <person name="Zhou Y.H."/>
            <person name="Cheng J.X."/>
            <person name="Dai P.F."/>
            <person name="Guo W.B."/>
            <person name="Han X.H."/>
            <person name="Huang E.J."/>
            <person name="Li L.F."/>
            <person name="Wei W."/>
            <person name="Gao Y.C."/>
            <person name="Liu J.Z."/>
            <person name="Shao H.Z."/>
            <person name="Wang X."/>
            <person name="Wang C.C."/>
            <person name="Yang T.C."/>
            <person name="Huo Q.B."/>
            <person name="Li W."/>
            <person name="Chen H.Y."/>
            <person name="Chen S.E."/>
            <person name="Zhou L.G."/>
            <person name="Ni X.B."/>
            <person name="Tian J.H."/>
            <person name="Sheng Y."/>
            <person name="Liu T."/>
            <person name="Pan Y.S."/>
            <person name="Xia L.Y."/>
            <person name="Li J."/>
            <person name="Zhao F."/>
            <person name="Cao W.C."/>
        </authorList>
    </citation>
    <scope>NUCLEOTIDE SEQUENCE [LARGE SCALE GENOMIC DNA]</scope>
    <source>
        <strain evidence="1">Iper-2018</strain>
    </source>
</reference>
<name>A0AC60NWP2_IXOPE</name>
<comment type="caution">
    <text evidence="1">The sequence shown here is derived from an EMBL/GenBank/DDBJ whole genome shotgun (WGS) entry which is preliminary data.</text>
</comment>
<protein>
    <submittedName>
        <fullName evidence="1">Uncharacterized protein</fullName>
    </submittedName>
</protein>
<proteinExistence type="predicted"/>
<dbReference type="Proteomes" id="UP000805193">
    <property type="component" value="Unassembled WGS sequence"/>
</dbReference>